<dbReference type="RefSeq" id="WP_058371554.1">
    <property type="nucleotide sequence ID" value="NZ_LNTB01000002.1"/>
</dbReference>
<keyword evidence="5 11" id="KW-0812">Transmembrane</keyword>
<evidence type="ECO:0000256" key="5">
    <source>
        <dbReference type="ARBA" id="ARBA00022692"/>
    </source>
</evidence>
<dbReference type="GO" id="GO:0015297">
    <property type="term" value="F:antiporter activity"/>
    <property type="evidence" value="ECO:0007669"/>
    <property type="project" value="UniProtKB-KW"/>
</dbReference>
<evidence type="ECO:0000256" key="3">
    <source>
        <dbReference type="ARBA" id="ARBA00022449"/>
    </source>
</evidence>
<reference evidence="12 13" key="1">
    <citation type="submission" date="2015-11" db="EMBL/GenBank/DDBJ databases">
        <title>Genome sequence of Pyrodictium occultum PL-19, a marine hyperthermophilic archaeon isolated from Volcano, Italy.</title>
        <authorList>
            <person name="Utturkar S."/>
            <person name="Huber H."/>
            <person name="Leptihn S."/>
            <person name="Brown S."/>
            <person name="Stetter K.O."/>
            <person name="Podar M."/>
        </authorList>
    </citation>
    <scope>NUCLEOTIDE SEQUENCE [LARGE SCALE GENOMIC DNA]</scope>
    <source>
        <strain evidence="12 13">PL-19</strain>
    </source>
</reference>
<gene>
    <name evidence="12" type="ORF">CF15_08415</name>
</gene>
<dbReference type="Pfam" id="PF01554">
    <property type="entry name" value="MatE"/>
    <property type="match status" value="2"/>
</dbReference>
<dbReference type="AlphaFoldDB" id="A0A0V8RRZ2"/>
<dbReference type="GO" id="GO:0005886">
    <property type="term" value="C:plasma membrane"/>
    <property type="evidence" value="ECO:0007669"/>
    <property type="project" value="UniProtKB-SubCell"/>
</dbReference>
<evidence type="ECO:0000256" key="11">
    <source>
        <dbReference type="SAM" id="Phobius"/>
    </source>
</evidence>
<dbReference type="PANTHER" id="PTHR43298">
    <property type="entry name" value="MULTIDRUG RESISTANCE PROTEIN NORM-RELATED"/>
    <property type="match status" value="1"/>
</dbReference>
<evidence type="ECO:0000256" key="1">
    <source>
        <dbReference type="ARBA" id="ARBA00004651"/>
    </source>
</evidence>
<keyword evidence="4" id="KW-1003">Cell membrane</keyword>
<feature type="transmembrane region" description="Helical" evidence="11">
    <location>
        <begin position="435"/>
        <end position="455"/>
    </location>
</feature>
<dbReference type="NCBIfam" id="TIGR00797">
    <property type="entry name" value="matE"/>
    <property type="match status" value="1"/>
</dbReference>
<feature type="transmembrane region" description="Helical" evidence="11">
    <location>
        <begin position="145"/>
        <end position="166"/>
    </location>
</feature>
<evidence type="ECO:0000256" key="4">
    <source>
        <dbReference type="ARBA" id="ARBA00022475"/>
    </source>
</evidence>
<evidence type="ECO:0000256" key="7">
    <source>
        <dbReference type="ARBA" id="ARBA00023065"/>
    </source>
</evidence>
<keyword evidence="8 11" id="KW-0472">Membrane</keyword>
<dbReference type="Proteomes" id="UP000053352">
    <property type="component" value="Unassembled WGS sequence"/>
</dbReference>
<feature type="transmembrane region" description="Helical" evidence="11">
    <location>
        <begin position="103"/>
        <end position="125"/>
    </location>
</feature>
<evidence type="ECO:0000313" key="12">
    <source>
        <dbReference type="EMBL" id="KSW10788.1"/>
    </source>
</evidence>
<evidence type="ECO:0000256" key="8">
    <source>
        <dbReference type="ARBA" id="ARBA00023136"/>
    </source>
</evidence>
<evidence type="ECO:0000313" key="13">
    <source>
        <dbReference type="Proteomes" id="UP000053352"/>
    </source>
</evidence>
<feature type="transmembrane region" description="Helical" evidence="11">
    <location>
        <begin position="66"/>
        <end position="91"/>
    </location>
</feature>
<dbReference type="STRING" id="2309.CF15_08415"/>
<evidence type="ECO:0000256" key="6">
    <source>
        <dbReference type="ARBA" id="ARBA00022989"/>
    </source>
</evidence>
<dbReference type="InterPro" id="IPR050222">
    <property type="entry name" value="MATE_MdtK"/>
</dbReference>
<dbReference type="InterPro" id="IPR048279">
    <property type="entry name" value="MdtK-like"/>
</dbReference>
<dbReference type="GO" id="GO:0042910">
    <property type="term" value="F:xenobiotic transmembrane transporter activity"/>
    <property type="evidence" value="ECO:0007669"/>
    <property type="project" value="InterPro"/>
</dbReference>
<keyword evidence="7" id="KW-0406">Ion transport</keyword>
<keyword evidence="6 11" id="KW-1133">Transmembrane helix</keyword>
<organism evidence="12 13">
    <name type="scientific">Pyrodictium occultum</name>
    <dbReference type="NCBI Taxonomy" id="2309"/>
    <lineage>
        <taxon>Archaea</taxon>
        <taxon>Thermoproteota</taxon>
        <taxon>Thermoprotei</taxon>
        <taxon>Desulfurococcales</taxon>
        <taxon>Pyrodictiaceae</taxon>
        <taxon>Pyrodictium</taxon>
    </lineage>
</organism>
<sequence>MAEKNGDGLSRLRERILYQRSIPRLLLWLAAPLMVSGSVNALYQLVDTLWLSRLGSAALAAPSVSWPYRGILGSIGFGLASSVSALAGQYIGARRFDRASRAVGSVLGILLAIGIPASILLILGLGLYLDAMHVPPDVKPLAAKYLAVLMLTVPLTYIYLVFSFALSAAGNTRTPTKVSVASTLFNAVLDPVLIFWAGLGVLGAALATAAAAALSAGYALHSFATGRHGYRLGLRDLVPERRLLPLIARVSGPSVAQRLATSLGFVFMVRVISGLSTPVIAAYSIGQVILDINCMIAMPLARATGIVVAQSLGAGMRERSRRAVAAGAAMSLAASAAYIAGLLALRGPFIGVFTSDPRVAGVASDMLAVFAPSILGFNLFALANAVARSSGHTLFISMVGIARLWLLRIPLSWLLAYHLGLGERGLWAGMAASNYAAGAASAAWLLWGGWAEAVVEEARQGEARPRTRRPWGLGRETREPGKP</sequence>
<keyword evidence="2" id="KW-0813">Transport</keyword>
<dbReference type="OrthoDB" id="214119at2157"/>
<dbReference type="GO" id="GO:0006811">
    <property type="term" value="P:monoatomic ion transport"/>
    <property type="evidence" value="ECO:0007669"/>
    <property type="project" value="UniProtKB-KW"/>
</dbReference>
<feature type="transmembrane region" description="Helical" evidence="11">
    <location>
        <begin position="366"/>
        <end position="387"/>
    </location>
</feature>
<accession>A0A0V8RRZ2</accession>
<dbReference type="PANTHER" id="PTHR43298:SF2">
    <property type="entry name" value="FMN_FAD EXPORTER YEEO-RELATED"/>
    <property type="match status" value="1"/>
</dbReference>
<dbReference type="InterPro" id="IPR002528">
    <property type="entry name" value="MATE_fam"/>
</dbReference>
<dbReference type="EMBL" id="LNTB01000002">
    <property type="protein sequence ID" value="KSW10788.1"/>
    <property type="molecule type" value="Genomic_DNA"/>
</dbReference>
<comment type="caution">
    <text evidence="12">The sequence shown here is derived from an EMBL/GenBank/DDBJ whole genome shotgun (WGS) entry which is preliminary data.</text>
</comment>
<dbReference type="PIRSF" id="PIRSF006603">
    <property type="entry name" value="DinF"/>
    <property type="match status" value="1"/>
</dbReference>
<evidence type="ECO:0000256" key="9">
    <source>
        <dbReference type="ARBA" id="ARBA00031636"/>
    </source>
</evidence>
<evidence type="ECO:0000256" key="10">
    <source>
        <dbReference type="SAM" id="MobiDB-lite"/>
    </source>
</evidence>
<feature type="transmembrane region" description="Helical" evidence="11">
    <location>
        <begin position="25"/>
        <end position="46"/>
    </location>
</feature>
<feature type="region of interest" description="Disordered" evidence="10">
    <location>
        <begin position="459"/>
        <end position="483"/>
    </location>
</feature>
<feature type="transmembrane region" description="Helical" evidence="11">
    <location>
        <begin position="322"/>
        <end position="346"/>
    </location>
</feature>
<keyword evidence="13" id="KW-1185">Reference proteome</keyword>
<comment type="subcellular location">
    <subcellularLocation>
        <location evidence="1">Cell membrane</location>
        <topology evidence="1">Multi-pass membrane protein</topology>
    </subcellularLocation>
</comment>
<proteinExistence type="predicted"/>
<feature type="transmembrane region" description="Helical" evidence="11">
    <location>
        <begin position="394"/>
        <end position="415"/>
    </location>
</feature>
<evidence type="ECO:0000256" key="2">
    <source>
        <dbReference type="ARBA" id="ARBA00022448"/>
    </source>
</evidence>
<keyword evidence="3" id="KW-0050">Antiport</keyword>
<protein>
    <recommendedName>
        <fullName evidence="9">Multidrug-efflux transporter</fullName>
    </recommendedName>
</protein>
<name>A0A0V8RRZ2_PYROC</name>